<sequence>MVHPFTSQIHNLAFSPGFKLPWLSQWSYGGAFSIYSKDYKSTKVAGAVISMLLYGKKVIYMEVVLRLSRSLVKMPFSPI</sequence>
<organism evidence="1 2">
    <name type="scientific">Citrullus colocynthis</name>
    <name type="common">colocynth</name>
    <dbReference type="NCBI Taxonomy" id="252529"/>
    <lineage>
        <taxon>Eukaryota</taxon>
        <taxon>Viridiplantae</taxon>
        <taxon>Streptophyta</taxon>
        <taxon>Embryophyta</taxon>
        <taxon>Tracheophyta</taxon>
        <taxon>Spermatophyta</taxon>
        <taxon>Magnoliopsida</taxon>
        <taxon>eudicotyledons</taxon>
        <taxon>Gunneridae</taxon>
        <taxon>Pentapetalae</taxon>
        <taxon>rosids</taxon>
        <taxon>fabids</taxon>
        <taxon>Cucurbitales</taxon>
        <taxon>Cucurbitaceae</taxon>
        <taxon>Benincaseae</taxon>
        <taxon>Citrullus</taxon>
    </lineage>
</organism>
<gene>
    <name evidence="1" type="ORF">CITCOLO1_LOCUS4100</name>
</gene>
<reference evidence="1 2" key="1">
    <citation type="submission" date="2024-03" db="EMBL/GenBank/DDBJ databases">
        <authorList>
            <person name="Gkanogiannis A."/>
            <person name="Becerra Lopez-Lavalle L."/>
        </authorList>
    </citation>
    <scope>NUCLEOTIDE SEQUENCE [LARGE SCALE GENOMIC DNA]</scope>
</reference>
<evidence type="ECO:0000313" key="1">
    <source>
        <dbReference type="EMBL" id="CAK9312413.1"/>
    </source>
</evidence>
<keyword evidence="2" id="KW-1185">Reference proteome</keyword>
<proteinExistence type="predicted"/>
<dbReference type="Proteomes" id="UP001642487">
    <property type="component" value="Chromosome 11"/>
</dbReference>
<accession>A0ABP0Y0D2</accession>
<dbReference type="EMBL" id="OZ021745">
    <property type="protein sequence ID" value="CAK9312413.1"/>
    <property type="molecule type" value="Genomic_DNA"/>
</dbReference>
<name>A0ABP0Y0D2_9ROSI</name>
<evidence type="ECO:0000313" key="2">
    <source>
        <dbReference type="Proteomes" id="UP001642487"/>
    </source>
</evidence>
<protein>
    <submittedName>
        <fullName evidence="1">Uncharacterized protein</fullName>
    </submittedName>
</protein>